<dbReference type="AlphaFoldDB" id="A0A5B9CT11"/>
<reference evidence="10" key="1">
    <citation type="submission" date="2019-05" db="EMBL/GenBank/DDBJ databases">
        <title>DcMYB113 conditions glycosylation and acylation of anthocyanins via activating DcUCGXT1 and DcSAT1 in purple carrot root.</title>
        <authorList>
            <person name="Xu Z."/>
            <person name="Xiong A."/>
        </authorList>
    </citation>
    <scope>NUCLEOTIDE SEQUENCE</scope>
</reference>
<feature type="domain" description="HTH myb-type" evidence="9">
    <location>
        <begin position="13"/>
        <end position="69"/>
    </location>
</feature>
<evidence type="ECO:0000256" key="4">
    <source>
        <dbReference type="ARBA" id="ARBA00023125"/>
    </source>
</evidence>
<evidence type="ECO:0000256" key="7">
    <source>
        <dbReference type="ARBA" id="ARBA00023242"/>
    </source>
</evidence>
<dbReference type="GO" id="GO:0005634">
    <property type="term" value="C:nucleus"/>
    <property type="evidence" value="ECO:0007669"/>
    <property type="project" value="UniProtKB-SubCell"/>
</dbReference>
<dbReference type="EMBL" id="MK896875">
    <property type="protein sequence ID" value="QEE04281.1"/>
    <property type="molecule type" value="mRNA"/>
</dbReference>
<sequence>MSYPKAMKSANAASKLRKGAWDFEEDTLLRKCIDKYGEGKWHLVPQRAGLNRCRKSCRLRWLNYLRPTIKRGEFSEDEVDLMIRLHRLLGNRWSLIGGRLPGRTANDVKNYWNTNIQKKLATGSNQKEMAIKEEFVQGKQDSNIAATSGGGCAATTTIIKPFPRMLSKGTSLPCYKLNLKNRVSFGLNDDTLQNNNNENNKKPSLQAMLPLNDESNETLTPDEDGIEWWKNLFAEIDIDGQEQDSSQGLLMASSSGLENADADRDLMWKTDESTAAVMEFSDDLSGIWDLLDSPDYVRLSRL</sequence>
<evidence type="ECO:0000256" key="2">
    <source>
        <dbReference type="ARBA" id="ARBA00022737"/>
    </source>
</evidence>
<accession>A0A5B9CT11</accession>
<feature type="domain" description="Myb-like" evidence="8">
    <location>
        <begin position="13"/>
        <end position="65"/>
    </location>
</feature>
<evidence type="ECO:0000256" key="3">
    <source>
        <dbReference type="ARBA" id="ARBA00023015"/>
    </source>
</evidence>
<dbReference type="Pfam" id="PF00249">
    <property type="entry name" value="Myb_DNA-binding"/>
    <property type="match status" value="2"/>
</dbReference>
<dbReference type="PANTHER" id="PTHR47999">
    <property type="entry name" value="TRANSCRIPTION FACTOR MYB8-RELATED-RELATED"/>
    <property type="match status" value="1"/>
</dbReference>
<keyword evidence="6" id="KW-0804">Transcription</keyword>
<evidence type="ECO:0000259" key="9">
    <source>
        <dbReference type="PROSITE" id="PS51294"/>
    </source>
</evidence>
<gene>
    <name evidence="10" type="primary">MYB113</name>
</gene>
<evidence type="ECO:0000256" key="1">
    <source>
        <dbReference type="ARBA" id="ARBA00004123"/>
    </source>
</evidence>
<dbReference type="EMBL" id="MK896874">
    <property type="protein sequence ID" value="QEE04280.1"/>
    <property type="molecule type" value="Genomic_DNA"/>
</dbReference>
<dbReference type="InterPro" id="IPR001005">
    <property type="entry name" value="SANT/Myb"/>
</dbReference>
<dbReference type="CDD" id="cd00167">
    <property type="entry name" value="SANT"/>
    <property type="match status" value="2"/>
</dbReference>
<dbReference type="InterPro" id="IPR015495">
    <property type="entry name" value="Myb_TF_plants"/>
</dbReference>
<comment type="subcellular location">
    <subcellularLocation>
        <location evidence="1">Nucleus</location>
    </subcellularLocation>
</comment>
<evidence type="ECO:0000259" key="8">
    <source>
        <dbReference type="PROSITE" id="PS50090"/>
    </source>
</evidence>
<keyword evidence="2" id="KW-0677">Repeat</keyword>
<dbReference type="InterPro" id="IPR009057">
    <property type="entry name" value="Homeodomain-like_sf"/>
</dbReference>
<proteinExistence type="evidence at transcript level"/>
<evidence type="ECO:0000256" key="5">
    <source>
        <dbReference type="ARBA" id="ARBA00023159"/>
    </source>
</evidence>
<dbReference type="InterPro" id="IPR017930">
    <property type="entry name" value="Myb_dom"/>
</dbReference>
<feature type="domain" description="HTH myb-type" evidence="9">
    <location>
        <begin position="70"/>
        <end position="120"/>
    </location>
</feature>
<organism evidence="10">
    <name type="scientific">Daucus carota</name>
    <name type="common">Wild carrot</name>
    <dbReference type="NCBI Taxonomy" id="4039"/>
    <lineage>
        <taxon>Eukaryota</taxon>
        <taxon>Viridiplantae</taxon>
        <taxon>Streptophyta</taxon>
        <taxon>Embryophyta</taxon>
        <taxon>Tracheophyta</taxon>
        <taxon>Spermatophyta</taxon>
        <taxon>Magnoliopsida</taxon>
        <taxon>eudicotyledons</taxon>
        <taxon>Gunneridae</taxon>
        <taxon>Pentapetalae</taxon>
        <taxon>asterids</taxon>
        <taxon>campanulids</taxon>
        <taxon>Apiales</taxon>
        <taxon>Apiaceae</taxon>
        <taxon>Apioideae</taxon>
        <taxon>Scandiceae</taxon>
        <taxon>Daucinae</taxon>
        <taxon>Daucus</taxon>
        <taxon>Daucus sect. Daucus</taxon>
    </lineage>
</organism>
<feature type="domain" description="Myb-like" evidence="8">
    <location>
        <begin position="66"/>
        <end position="116"/>
    </location>
</feature>
<dbReference type="GO" id="GO:0080090">
    <property type="term" value="P:regulation of primary metabolic process"/>
    <property type="evidence" value="ECO:0007669"/>
    <property type="project" value="UniProtKB-ARBA"/>
</dbReference>
<name>A0A5B9CT11_DAUCA</name>
<dbReference type="Gene3D" id="1.10.10.60">
    <property type="entry name" value="Homeodomain-like"/>
    <property type="match status" value="2"/>
</dbReference>
<keyword evidence="4" id="KW-0238">DNA-binding</keyword>
<protein>
    <submittedName>
        <fullName evidence="10">MYB113</fullName>
    </submittedName>
</protein>
<dbReference type="SMART" id="SM00717">
    <property type="entry name" value="SANT"/>
    <property type="match status" value="2"/>
</dbReference>
<dbReference type="SUPFAM" id="SSF46689">
    <property type="entry name" value="Homeodomain-like"/>
    <property type="match status" value="1"/>
</dbReference>
<keyword evidence="7" id="KW-0539">Nucleus</keyword>
<dbReference type="FunFam" id="1.10.10.60:FF:000218">
    <property type="entry name" value="Myb transcription factor"/>
    <property type="match status" value="1"/>
</dbReference>
<keyword evidence="5" id="KW-0010">Activator</keyword>
<dbReference type="PROSITE" id="PS51294">
    <property type="entry name" value="HTH_MYB"/>
    <property type="match status" value="2"/>
</dbReference>
<keyword evidence="3" id="KW-0805">Transcription regulation</keyword>
<evidence type="ECO:0000256" key="6">
    <source>
        <dbReference type="ARBA" id="ARBA00023163"/>
    </source>
</evidence>
<evidence type="ECO:0000313" key="10">
    <source>
        <dbReference type="EMBL" id="QEE04280.1"/>
    </source>
</evidence>
<dbReference type="PROSITE" id="PS50090">
    <property type="entry name" value="MYB_LIKE"/>
    <property type="match status" value="2"/>
</dbReference>
<dbReference type="PANTHER" id="PTHR47999:SF24">
    <property type="entry name" value="TRANSCRIPTION FACTOR MYB90"/>
    <property type="match status" value="1"/>
</dbReference>
<dbReference type="GO" id="GO:0003677">
    <property type="term" value="F:DNA binding"/>
    <property type="evidence" value="ECO:0007669"/>
    <property type="project" value="UniProtKB-KW"/>
</dbReference>